<feature type="transmembrane region" description="Helical" evidence="2">
    <location>
        <begin position="487"/>
        <end position="509"/>
    </location>
</feature>
<dbReference type="Proteomes" id="UP000054097">
    <property type="component" value="Unassembled WGS sequence"/>
</dbReference>
<dbReference type="Gene3D" id="2.60.120.260">
    <property type="entry name" value="Galactose-binding domain-like"/>
    <property type="match status" value="2"/>
</dbReference>
<feature type="compositionally biased region" description="Low complexity" evidence="1">
    <location>
        <begin position="121"/>
        <end position="149"/>
    </location>
</feature>
<dbReference type="STRING" id="933852.A0A0C3ATZ0"/>
<keyword evidence="2" id="KW-0812">Transmembrane</keyword>
<name>A0A0C3ATZ0_SERVB</name>
<feature type="region of interest" description="Disordered" evidence="1">
    <location>
        <begin position="110"/>
        <end position="149"/>
    </location>
</feature>
<keyword evidence="4" id="KW-1185">Reference proteome</keyword>
<proteinExistence type="predicted"/>
<keyword evidence="2" id="KW-0472">Membrane</keyword>
<dbReference type="OrthoDB" id="3266996at2759"/>
<reference evidence="4" key="2">
    <citation type="submission" date="2015-01" db="EMBL/GenBank/DDBJ databases">
        <title>Evolutionary Origins and Diversification of the Mycorrhizal Mutualists.</title>
        <authorList>
            <consortium name="DOE Joint Genome Institute"/>
            <consortium name="Mycorrhizal Genomics Consortium"/>
            <person name="Kohler A."/>
            <person name="Kuo A."/>
            <person name="Nagy L.G."/>
            <person name="Floudas D."/>
            <person name="Copeland A."/>
            <person name="Barry K.W."/>
            <person name="Cichocki N."/>
            <person name="Veneault-Fourrey C."/>
            <person name="LaButti K."/>
            <person name="Lindquist E.A."/>
            <person name="Lipzen A."/>
            <person name="Lundell T."/>
            <person name="Morin E."/>
            <person name="Murat C."/>
            <person name="Riley R."/>
            <person name="Ohm R."/>
            <person name="Sun H."/>
            <person name="Tunlid A."/>
            <person name="Henrissat B."/>
            <person name="Grigoriev I.V."/>
            <person name="Hibbett D.S."/>
            <person name="Martin F."/>
        </authorList>
    </citation>
    <scope>NUCLEOTIDE SEQUENCE [LARGE SCALE GENOMIC DNA]</scope>
    <source>
        <strain evidence="4">MAFF 305830</strain>
    </source>
</reference>
<feature type="compositionally biased region" description="Low complexity" evidence="1">
    <location>
        <begin position="402"/>
        <end position="442"/>
    </location>
</feature>
<evidence type="ECO:0000256" key="1">
    <source>
        <dbReference type="SAM" id="MobiDB-lite"/>
    </source>
</evidence>
<protein>
    <submittedName>
        <fullName evidence="3">Uncharacterized protein</fullName>
    </submittedName>
</protein>
<dbReference type="AlphaFoldDB" id="A0A0C3ATZ0"/>
<reference evidence="3 4" key="1">
    <citation type="submission" date="2014-04" db="EMBL/GenBank/DDBJ databases">
        <authorList>
            <consortium name="DOE Joint Genome Institute"/>
            <person name="Kuo A."/>
            <person name="Zuccaro A."/>
            <person name="Kohler A."/>
            <person name="Nagy L.G."/>
            <person name="Floudas D."/>
            <person name="Copeland A."/>
            <person name="Barry K.W."/>
            <person name="Cichocki N."/>
            <person name="Veneault-Fourrey C."/>
            <person name="LaButti K."/>
            <person name="Lindquist E.A."/>
            <person name="Lipzen A."/>
            <person name="Lundell T."/>
            <person name="Morin E."/>
            <person name="Murat C."/>
            <person name="Sun H."/>
            <person name="Tunlid A."/>
            <person name="Henrissat B."/>
            <person name="Grigoriev I.V."/>
            <person name="Hibbett D.S."/>
            <person name="Martin F."/>
            <person name="Nordberg H.P."/>
            <person name="Cantor M.N."/>
            <person name="Hua S.X."/>
        </authorList>
    </citation>
    <scope>NUCLEOTIDE SEQUENCE [LARGE SCALE GENOMIC DNA]</scope>
    <source>
        <strain evidence="3 4">MAFF 305830</strain>
    </source>
</reference>
<dbReference type="EMBL" id="KN824349">
    <property type="protein sequence ID" value="KIM22731.1"/>
    <property type="molecule type" value="Genomic_DNA"/>
</dbReference>
<sequence>MSDGRLSRRTKGNNTSANFSFKGNRVTWYTRTSNDGGKANVYIDGVFDKAIDTNTPTTNEANPVYIKSGLDPSLTHTISVLYDLVAFNEASERFVDVHAFEYDDGVGSGGVAPSTTAQNPSTSASSPGSSSSSSSASTAHSSSSISSTSTNLNITQSATSMASYSSVAPILVTFDNGTVAENTSETAPVSGSTPISTATIVGAALGVVHVGLFQYLIQAKRVMAVTHQPFHPGISIARLMLVALIAAHKHFSVILEILTFILVVVPSTSRHLLMAPLNNNVLQLRNSDEEVSPGRSLSHRTKGNNTSANFSFKGSSVTWYTRTSNDGGKAKVYIDDVFDRDIDTNTPTTNDVNPIYTKSGLDPSVTHTISVVYNLAAFTEAYERFVDIHGFEYDDGVGSGGTSPTTAQTPSSSNTGASSTTSSSTTSRSSSSVSTSSNGTQSATSMSSYSTIAPVLVTFNNGTVETILAGDISGVPGAGSTSVSTTALVGAVLGTIIAMLIFAFCFFFIRRRRREAARMAYISKEGSGQSPPGPYPDSPNREHSGNPHNSTDALFHNPRDHTRRNPRDENLPPVGYPQKGRFGPSNSRNALGLRHDDEGTSLGRSHQGPHVAQPYQTSDVSYDDQSVDDELDNEPMSAGSATRMTDMSRESAGPHVYGMTQAPLDRRSSGGTWLPNTPPPIYRK</sequence>
<gene>
    <name evidence="3" type="ORF">M408DRAFT_28480</name>
</gene>
<evidence type="ECO:0000313" key="3">
    <source>
        <dbReference type="EMBL" id="KIM22731.1"/>
    </source>
</evidence>
<accession>A0A0C3ATZ0</accession>
<dbReference type="HOGENOM" id="CLU_402336_0_0_1"/>
<evidence type="ECO:0000313" key="4">
    <source>
        <dbReference type="Proteomes" id="UP000054097"/>
    </source>
</evidence>
<feature type="compositionally biased region" description="Basic and acidic residues" evidence="1">
    <location>
        <begin position="557"/>
        <end position="570"/>
    </location>
</feature>
<feature type="region of interest" description="Disordered" evidence="1">
    <location>
        <begin position="398"/>
        <end position="445"/>
    </location>
</feature>
<organism evidence="3 4">
    <name type="scientific">Serendipita vermifera MAFF 305830</name>
    <dbReference type="NCBI Taxonomy" id="933852"/>
    <lineage>
        <taxon>Eukaryota</taxon>
        <taxon>Fungi</taxon>
        <taxon>Dikarya</taxon>
        <taxon>Basidiomycota</taxon>
        <taxon>Agaricomycotina</taxon>
        <taxon>Agaricomycetes</taxon>
        <taxon>Sebacinales</taxon>
        <taxon>Serendipitaceae</taxon>
        <taxon>Serendipita</taxon>
    </lineage>
</organism>
<feature type="compositionally biased region" description="Acidic residues" evidence="1">
    <location>
        <begin position="621"/>
        <end position="633"/>
    </location>
</feature>
<keyword evidence="2" id="KW-1133">Transmembrane helix</keyword>
<evidence type="ECO:0000256" key="2">
    <source>
        <dbReference type="SAM" id="Phobius"/>
    </source>
</evidence>
<feature type="region of interest" description="Disordered" evidence="1">
    <location>
        <begin position="522"/>
        <end position="684"/>
    </location>
</feature>